<evidence type="ECO:0000313" key="3">
    <source>
        <dbReference type="Proteomes" id="UP000249341"/>
    </source>
</evidence>
<dbReference type="CDD" id="cd03024">
    <property type="entry name" value="DsbA_FrnE"/>
    <property type="match status" value="1"/>
</dbReference>
<dbReference type="PANTHER" id="PTHR13887:SF41">
    <property type="entry name" value="THIOREDOXIN SUPERFAMILY PROTEIN"/>
    <property type="match status" value="1"/>
</dbReference>
<comment type="caution">
    <text evidence="2">The sequence shown here is derived from an EMBL/GenBank/DDBJ whole genome shotgun (WGS) entry which is preliminary data.</text>
</comment>
<reference evidence="2 3" key="1">
    <citation type="submission" date="2018-06" db="EMBL/GenBank/DDBJ databases">
        <title>Genomic Encyclopedia of Type Strains, Phase III (KMG-III): the genomes of soil and plant-associated and newly described type strains.</title>
        <authorList>
            <person name="Whitman W."/>
        </authorList>
    </citation>
    <scope>NUCLEOTIDE SEQUENCE [LARGE SCALE GENOMIC DNA]</scope>
    <source>
        <strain evidence="2 3">CGMCC 4.7090</strain>
    </source>
</reference>
<organism evidence="2 3">
    <name type="scientific">Actinoplanes lutulentus</name>
    <dbReference type="NCBI Taxonomy" id="1287878"/>
    <lineage>
        <taxon>Bacteria</taxon>
        <taxon>Bacillati</taxon>
        <taxon>Actinomycetota</taxon>
        <taxon>Actinomycetes</taxon>
        <taxon>Micromonosporales</taxon>
        <taxon>Micromonosporaceae</taxon>
        <taxon>Actinoplanes</taxon>
    </lineage>
</organism>
<dbReference type="Pfam" id="PF01323">
    <property type="entry name" value="DSBA"/>
    <property type="match status" value="1"/>
</dbReference>
<dbReference type="RefSeq" id="WP_111652157.1">
    <property type="nucleotide sequence ID" value="NZ_JACHWI010000010.1"/>
</dbReference>
<dbReference type="PANTHER" id="PTHR13887">
    <property type="entry name" value="GLUTATHIONE S-TRANSFERASE KAPPA"/>
    <property type="match status" value="1"/>
</dbReference>
<protein>
    <submittedName>
        <fullName evidence="2">Putative DsbA family dithiol-disulfide isomerase</fullName>
    </submittedName>
</protein>
<sequence>MNSPIKVDVWSDIACPFCYVGKRKFEAAVAASGLPVEVEYHSFELSPDTPEDYHGSHADYLSTKLGVTPAQVKGMEKQMVGLAESVGLAFHHDTIKPTRTRKAHELLHYAKAHGRQAEVKERLLKAYFTDGVNVGRVEELADLGAELGFDRDDVVRSLESGEHADAVAADVQTAREYGINGVPFFVFDNRYGVSGAQDPDTFAGVLAKVDSEREPAA</sequence>
<keyword evidence="3" id="KW-1185">Reference proteome</keyword>
<gene>
    <name evidence="2" type="ORF">B0I29_11532</name>
</gene>
<keyword evidence="2" id="KW-0413">Isomerase</keyword>
<accession>A0A327Z4T0</accession>
<evidence type="ECO:0000259" key="1">
    <source>
        <dbReference type="Pfam" id="PF01323"/>
    </source>
</evidence>
<dbReference type="Gene3D" id="3.40.30.10">
    <property type="entry name" value="Glutaredoxin"/>
    <property type="match status" value="1"/>
</dbReference>
<dbReference type="GO" id="GO:0016491">
    <property type="term" value="F:oxidoreductase activity"/>
    <property type="evidence" value="ECO:0007669"/>
    <property type="project" value="InterPro"/>
</dbReference>
<dbReference type="InterPro" id="IPR001853">
    <property type="entry name" value="DSBA-like_thioredoxin_dom"/>
</dbReference>
<feature type="domain" description="DSBA-like thioredoxin" evidence="1">
    <location>
        <begin position="7"/>
        <end position="206"/>
    </location>
</feature>
<dbReference type="InterPro" id="IPR036249">
    <property type="entry name" value="Thioredoxin-like_sf"/>
</dbReference>
<dbReference type="OrthoDB" id="9799122at2"/>
<dbReference type="SUPFAM" id="SSF52833">
    <property type="entry name" value="Thioredoxin-like"/>
    <property type="match status" value="1"/>
</dbReference>
<dbReference type="Proteomes" id="UP000249341">
    <property type="component" value="Unassembled WGS sequence"/>
</dbReference>
<name>A0A327Z4T0_9ACTN</name>
<dbReference type="EMBL" id="QLMJ01000015">
    <property type="protein sequence ID" value="RAK31226.1"/>
    <property type="molecule type" value="Genomic_DNA"/>
</dbReference>
<dbReference type="GO" id="GO:0016853">
    <property type="term" value="F:isomerase activity"/>
    <property type="evidence" value="ECO:0007669"/>
    <property type="project" value="UniProtKB-KW"/>
</dbReference>
<dbReference type="AlphaFoldDB" id="A0A327Z4T0"/>
<proteinExistence type="predicted"/>
<evidence type="ECO:0000313" key="2">
    <source>
        <dbReference type="EMBL" id="RAK31226.1"/>
    </source>
</evidence>